<gene>
    <name evidence="8 11" type="primary">selA</name>
    <name evidence="11" type="ORF">OXPF_23140</name>
</gene>
<evidence type="ECO:0000256" key="4">
    <source>
        <dbReference type="ARBA" id="ARBA00022898"/>
    </source>
</evidence>
<comment type="subcellular location">
    <subcellularLocation>
        <location evidence="8">Cytoplasm</location>
    </subcellularLocation>
</comment>
<dbReference type="Pfam" id="PF03841">
    <property type="entry name" value="SelA"/>
    <property type="match status" value="1"/>
</dbReference>
<proteinExistence type="inferred from homology"/>
<comment type="caution">
    <text evidence="11">The sequence shown here is derived from an EMBL/GenBank/DDBJ whole genome shotgun (WGS) entry which is preliminary data.</text>
</comment>
<dbReference type="InterPro" id="IPR015424">
    <property type="entry name" value="PyrdxlP-dep_Trfase"/>
</dbReference>
<dbReference type="AlphaFoldDB" id="A0A0P8X070"/>
<dbReference type="InterPro" id="IPR015421">
    <property type="entry name" value="PyrdxlP-dep_Trfase_major"/>
</dbReference>
<name>A0A0P8X070_9CLOT</name>
<dbReference type="Gene3D" id="3.40.640.10">
    <property type="entry name" value="Type I PLP-dependent aspartate aminotransferase-like (Major domain)"/>
    <property type="match status" value="1"/>
</dbReference>
<dbReference type="UniPathway" id="UPA00906">
    <property type="reaction ID" value="UER00896"/>
</dbReference>
<keyword evidence="2 8" id="KW-0963">Cytoplasm</keyword>
<dbReference type="SUPFAM" id="SSF53383">
    <property type="entry name" value="PLP-dependent transferases"/>
    <property type="match status" value="1"/>
</dbReference>
<evidence type="ECO:0000256" key="6">
    <source>
        <dbReference type="ARBA" id="ARBA00023266"/>
    </source>
</evidence>
<protein>
    <recommendedName>
        <fullName evidence="8">L-seryl-tRNA(Sec) selenium transferase</fullName>
        <ecNumber evidence="8">2.9.1.1</ecNumber>
    </recommendedName>
    <alternativeName>
        <fullName evidence="8">Selenocysteine synthase</fullName>
        <shortName evidence="8">Sec synthase</shortName>
    </alternativeName>
    <alternativeName>
        <fullName evidence="8">Selenocysteinyl-tRNA(Sec) synthase</fullName>
    </alternativeName>
</protein>
<dbReference type="InterPro" id="IPR018319">
    <property type="entry name" value="SelA-like"/>
</dbReference>
<dbReference type="Proteomes" id="UP000050326">
    <property type="component" value="Unassembled WGS sequence"/>
</dbReference>
<keyword evidence="5 8" id="KW-0648">Protein biosynthesis</keyword>
<reference evidence="11 12" key="1">
    <citation type="submission" date="2015-09" db="EMBL/GenBank/DDBJ databases">
        <title>Genome sequence of Oxobacter pfennigii DSM 3222.</title>
        <authorList>
            <person name="Poehlein A."/>
            <person name="Bengelsdorf F.R."/>
            <person name="Schiel-Bengelsdorf B."/>
            <person name="Duerre P."/>
            <person name="Daniel R."/>
        </authorList>
    </citation>
    <scope>NUCLEOTIDE SEQUENCE [LARGE SCALE GENOMIC DNA]</scope>
    <source>
        <strain evidence="11 12">DSM 3222</strain>
    </source>
</reference>
<dbReference type="NCBIfam" id="TIGR00474">
    <property type="entry name" value="selA"/>
    <property type="match status" value="1"/>
</dbReference>
<keyword evidence="12" id="KW-1185">Reference proteome</keyword>
<evidence type="ECO:0000256" key="5">
    <source>
        <dbReference type="ARBA" id="ARBA00022917"/>
    </source>
</evidence>
<evidence type="ECO:0000256" key="7">
    <source>
        <dbReference type="ARBA" id="ARBA00044507"/>
    </source>
</evidence>
<dbReference type="Pfam" id="PF12390">
    <property type="entry name" value="Se-cys_synth_N"/>
    <property type="match status" value="1"/>
</dbReference>
<dbReference type="GO" id="GO:0004125">
    <property type="term" value="F:L-seryl-tRNA(Sec) selenium transferase activity"/>
    <property type="evidence" value="ECO:0007669"/>
    <property type="project" value="UniProtKB-UniRule"/>
</dbReference>
<evidence type="ECO:0000256" key="3">
    <source>
        <dbReference type="ARBA" id="ARBA00022679"/>
    </source>
</evidence>
<evidence type="ECO:0000313" key="11">
    <source>
        <dbReference type="EMBL" id="KPU44146.1"/>
    </source>
</evidence>
<comment type="pathway">
    <text evidence="8">Aminoacyl-tRNA biosynthesis; selenocysteinyl-tRNA(Sec) biosynthesis; selenocysteinyl-tRNA(Sec) from L-seryl-tRNA(Sec) (bacterial route): step 1/1.</text>
</comment>
<dbReference type="HAMAP" id="MF_00423">
    <property type="entry name" value="SelA"/>
    <property type="match status" value="1"/>
</dbReference>
<dbReference type="InterPro" id="IPR004534">
    <property type="entry name" value="SelA_trans"/>
</dbReference>
<comment type="similarity">
    <text evidence="7 8">Belongs to the SelA family.</text>
</comment>
<sequence>MDKKELLRIIPKVDELLNNKKIDELKELFPRTLIVEGIREALDKIRERILNTPENEILELYINPDSIADDVANRVSKLNKRHLRRVINAAGVIIHTNLGRSILCDEALDAVLDAAGNYCNLEYDTAKGIRGSRYSHLDEIIKRITGAESSIAVNNNAAAVLLVLSTLCKDKEVIVSRGELVEIGGSFRIPEVMEQSGTRLIEVGSTNKTHLYDYKNAINENTGAILKVHTSNYRILGFTEEVSTKELSHLAKANNLPLINDIGSGSFIDFSKYGMEYEPTVKDAINNGADVVTFSGDKMLGGPQAGIITGSKKYIDLMKKNPLTRALRPDKMTIAALEATLRIYIEEDKAIENIPTLRMITEDKEKVKLKAQRLSRMIKSILSDRAKISIIEENSQIGGGSMPLQLLPTYALAINSLNISPEVLEERLRNADIPIIARLKNDSILMDLRTVRDEELTIIKDTINKVL</sequence>
<keyword evidence="4 8" id="KW-0663">Pyridoxal phosphate</keyword>
<dbReference type="RefSeq" id="WP_054875341.1">
    <property type="nucleotide sequence ID" value="NZ_LKET01000032.1"/>
</dbReference>
<evidence type="ECO:0000259" key="10">
    <source>
        <dbReference type="Pfam" id="PF12390"/>
    </source>
</evidence>
<dbReference type="EMBL" id="LKET01000032">
    <property type="protein sequence ID" value="KPU44146.1"/>
    <property type="molecule type" value="Genomic_DNA"/>
</dbReference>
<dbReference type="GO" id="GO:0001717">
    <property type="term" value="P:conversion of seryl-tRNAsec to selenocys-tRNAsec"/>
    <property type="evidence" value="ECO:0007669"/>
    <property type="project" value="UniProtKB-UniRule"/>
</dbReference>
<comment type="function">
    <text evidence="8">Converts seryl-tRNA(Sec) to selenocysteinyl-tRNA(Sec) required for selenoprotein biosynthesis.</text>
</comment>
<keyword evidence="6 8" id="KW-0711">Selenium</keyword>
<organism evidence="11 12">
    <name type="scientific">Oxobacter pfennigii</name>
    <dbReference type="NCBI Taxonomy" id="36849"/>
    <lineage>
        <taxon>Bacteria</taxon>
        <taxon>Bacillati</taxon>
        <taxon>Bacillota</taxon>
        <taxon>Clostridia</taxon>
        <taxon>Eubacteriales</taxon>
        <taxon>Clostridiaceae</taxon>
        <taxon>Oxobacter</taxon>
    </lineage>
</organism>
<dbReference type="PATRIC" id="fig|36849.3.peg.2439"/>
<evidence type="ECO:0000256" key="1">
    <source>
        <dbReference type="ARBA" id="ARBA00001933"/>
    </source>
</evidence>
<dbReference type="InterPro" id="IPR025862">
    <property type="entry name" value="SelA_trans_N_dom"/>
</dbReference>
<comment type="catalytic activity">
    <reaction evidence="8">
        <text>L-seryl-tRNA(Sec) + selenophosphate + H(+) = L-selenocysteinyl-tRNA(Sec) + phosphate</text>
        <dbReference type="Rhea" id="RHEA:22728"/>
        <dbReference type="Rhea" id="RHEA-COMP:9742"/>
        <dbReference type="Rhea" id="RHEA-COMP:9743"/>
        <dbReference type="ChEBI" id="CHEBI:15378"/>
        <dbReference type="ChEBI" id="CHEBI:16144"/>
        <dbReference type="ChEBI" id="CHEBI:43474"/>
        <dbReference type="ChEBI" id="CHEBI:78533"/>
        <dbReference type="ChEBI" id="CHEBI:78573"/>
        <dbReference type="EC" id="2.9.1.1"/>
    </reaction>
</comment>
<dbReference type="PANTHER" id="PTHR32328">
    <property type="entry name" value="L-SERYL-TRNA(SEC) SELENIUM TRANSFERASE"/>
    <property type="match status" value="1"/>
</dbReference>
<evidence type="ECO:0000256" key="2">
    <source>
        <dbReference type="ARBA" id="ARBA00022490"/>
    </source>
</evidence>
<evidence type="ECO:0000256" key="9">
    <source>
        <dbReference type="PIRSR" id="PIRSR618319-50"/>
    </source>
</evidence>
<dbReference type="GO" id="GO:0005737">
    <property type="term" value="C:cytoplasm"/>
    <property type="evidence" value="ECO:0007669"/>
    <property type="project" value="UniProtKB-SubCell"/>
</dbReference>
<evidence type="ECO:0000256" key="8">
    <source>
        <dbReference type="HAMAP-Rule" id="MF_00423"/>
    </source>
</evidence>
<evidence type="ECO:0000313" key="12">
    <source>
        <dbReference type="Proteomes" id="UP000050326"/>
    </source>
</evidence>
<dbReference type="Gene3D" id="3.90.1150.180">
    <property type="match status" value="1"/>
</dbReference>
<feature type="modified residue" description="N6-(pyridoxal phosphate)lysine" evidence="8 9">
    <location>
        <position position="298"/>
    </location>
</feature>
<dbReference type="EC" id="2.9.1.1" evidence="8"/>
<comment type="cofactor">
    <cofactor evidence="1 8 9">
        <name>pyridoxal 5'-phosphate</name>
        <dbReference type="ChEBI" id="CHEBI:597326"/>
    </cofactor>
</comment>
<feature type="domain" description="L-seryl-tRNA selenium transferase N-terminal" evidence="10">
    <location>
        <begin position="7"/>
        <end position="46"/>
    </location>
</feature>
<dbReference type="GO" id="GO:0001514">
    <property type="term" value="P:selenocysteine incorporation"/>
    <property type="evidence" value="ECO:0007669"/>
    <property type="project" value="UniProtKB-UniRule"/>
</dbReference>
<dbReference type="STRING" id="36849.OXPF_23140"/>
<dbReference type="PANTHER" id="PTHR32328:SF0">
    <property type="entry name" value="L-SERYL-TRNA(SEC) SELENIUM TRANSFERASE"/>
    <property type="match status" value="1"/>
</dbReference>
<keyword evidence="3 8" id="KW-0808">Transferase</keyword>
<accession>A0A0P8X070</accession>
<dbReference type="OrthoDB" id="9787096at2"/>